<gene>
    <name evidence="1" type="ORF">PNK_0649</name>
</gene>
<evidence type="ECO:0000313" key="2">
    <source>
        <dbReference type="Proteomes" id="UP000069902"/>
    </source>
</evidence>
<dbReference type="RefSeq" id="WP_059060267.1">
    <property type="nucleotide sequence ID" value="NZ_LN879502.1"/>
</dbReference>
<name>A0A0U5JBW1_9BACT</name>
<sequence>MELLLGKQNEAIVLQKKSDPCLLLLAGTRISYAKHLASEEQYDEAIEQIKKAQVIYDQIDFAQLANQSHSKVAFLNNCVQLIKEYQSIK</sequence>
<proteinExistence type="predicted"/>
<dbReference type="AlphaFoldDB" id="A0A0U5JBW1"/>
<keyword evidence="2" id="KW-1185">Reference proteome</keyword>
<evidence type="ECO:0000313" key="1">
    <source>
        <dbReference type="EMBL" id="CUI16276.1"/>
    </source>
</evidence>
<organism evidence="1 2">
    <name type="scientific">Candidatus Protochlamydia naegleriophila</name>
    <dbReference type="NCBI Taxonomy" id="389348"/>
    <lineage>
        <taxon>Bacteria</taxon>
        <taxon>Pseudomonadati</taxon>
        <taxon>Chlamydiota</taxon>
        <taxon>Chlamydiia</taxon>
        <taxon>Parachlamydiales</taxon>
        <taxon>Parachlamydiaceae</taxon>
        <taxon>Candidatus Protochlamydia</taxon>
    </lineage>
</organism>
<dbReference type="Proteomes" id="UP000069902">
    <property type="component" value="Chromosome cPNK"/>
</dbReference>
<reference evidence="2" key="1">
    <citation type="submission" date="2015-09" db="EMBL/GenBank/DDBJ databases">
        <authorList>
            <person name="Bertelli C."/>
        </authorList>
    </citation>
    <scope>NUCLEOTIDE SEQUENCE [LARGE SCALE GENOMIC DNA]</scope>
    <source>
        <strain evidence="2">KNic</strain>
    </source>
</reference>
<dbReference type="KEGG" id="pnl:PNK_0649"/>
<protein>
    <submittedName>
        <fullName evidence="1">Uncharacterized protein</fullName>
    </submittedName>
</protein>
<accession>A0A0U5JBW1</accession>
<dbReference type="EMBL" id="LN879502">
    <property type="protein sequence ID" value="CUI16276.1"/>
    <property type="molecule type" value="Genomic_DNA"/>
</dbReference>
<dbReference type="PATRIC" id="fig|389348.3.peg.711"/>
<dbReference type="InParanoid" id="A0A0U5JBW1"/>